<dbReference type="GeneID" id="30216801"/>
<protein>
    <submittedName>
        <fullName evidence="1">Photosystem II protein I</fullName>
    </submittedName>
</protein>
<reference evidence="1" key="1">
    <citation type="journal article" date="2016" name="Sci. Rep.">
        <title>Limited mitogenomic degradation in response to a parasitic lifestyle in Orobanchaceae.</title>
        <authorList>
            <person name="Fan W."/>
            <person name="Zhu A."/>
            <person name="Kozaczek M."/>
            <person name="Shah N."/>
            <person name="Pabon-Mora N."/>
            <person name="Gonzalez F."/>
            <person name="Mower J.P."/>
        </authorList>
    </citation>
    <scope>NUCLEOTIDE SEQUENCE</scope>
</reference>
<dbReference type="EMBL" id="KT959111">
    <property type="protein sequence ID" value="ANJ04257.1"/>
    <property type="molecule type" value="Genomic_DNA"/>
</dbReference>
<keyword evidence="1" id="KW-0934">Plastid</keyword>
<gene>
    <name evidence="1" type="primary">psbI</name>
</gene>
<proteinExistence type="predicted"/>
<geneLocation type="plastid" evidence="1"/>
<name>A0A1D6YXA4_9LAMI</name>
<dbReference type="RefSeq" id="YP_009316297.1">
    <property type="nucleotide sequence ID" value="NC_031805.1"/>
</dbReference>
<evidence type="ECO:0000313" key="1">
    <source>
        <dbReference type="EMBL" id="ANJ04257.1"/>
    </source>
</evidence>
<sequence>MEDLLSFFFQKSSWRLFNAYSETLRLYRSDIFCFSLYLWIPI</sequence>
<organism evidence="1">
    <name type="scientific">Castilleja paramensis</name>
    <dbReference type="NCBI Taxonomy" id="1857654"/>
    <lineage>
        <taxon>Eukaryota</taxon>
        <taxon>Viridiplantae</taxon>
        <taxon>Streptophyta</taxon>
        <taxon>Embryophyta</taxon>
        <taxon>Tracheophyta</taxon>
        <taxon>Spermatophyta</taxon>
        <taxon>Magnoliopsida</taxon>
        <taxon>eudicotyledons</taxon>
        <taxon>Gunneridae</taxon>
        <taxon>Pentapetalae</taxon>
        <taxon>asterids</taxon>
        <taxon>lamiids</taxon>
        <taxon>Lamiales</taxon>
        <taxon>Orobanchaceae</taxon>
        <taxon>Pedicularideae</taxon>
        <taxon>Castillejinae</taxon>
        <taxon>Castilleja</taxon>
    </lineage>
</organism>
<accession>A0A1D6YXA4</accession>
<dbReference type="AlphaFoldDB" id="A0A1D6YXA4"/>